<reference evidence="6" key="1">
    <citation type="submission" date="2020-10" db="EMBL/GenBank/DDBJ databases">
        <authorList>
            <person name="Gilroy R."/>
        </authorList>
    </citation>
    <scope>NUCLEOTIDE SEQUENCE</scope>
    <source>
        <strain evidence="6">17113</strain>
    </source>
</reference>
<evidence type="ECO:0000256" key="4">
    <source>
        <dbReference type="PROSITE-ProRule" id="PRU01161"/>
    </source>
</evidence>
<evidence type="ECO:0000313" key="7">
    <source>
        <dbReference type="Proteomes" id="UP000823634"/>
    </source>
</evidence>
<dbReference type="PROSITE" id="PS51635">
    <property type="entry name" value="PNPLA"/>
    <property type="match status" value="1"/>
</dbReference>
<dbReference type="GO" id="GO:0016787">
    <property type="term" value="F:hydrolase activity"/>
    <property type="evidence" value="ECO:0007669"/>
    <property type="project" value="UniProtKB-UniRule"/>
</dbReference>
<evidence type="ECO:0000256" key="2">
    <source>
        <dbReference type="ARBA" id="ARBA00022963"/>
    </source>
</evidence>
<name>A0A9D9DGR1_9FIRM</name>
<feature type="short sequence motif" description="GXSXG" evidence="4">
    <location>
        <begin position="39"/>
        <end position="43"/>
    </location>
</feature>
<dbReference type="GO" id="GO:0016042">
    <property type="term" value="P:lipid catabolic process"/>
    <property type="evidence" value="ECO:0007669"/>
    <property type="project" value="UniProtKB-UniRule"/>
</dbReference>
<evidence type="ECO:0000256" key="3">
    <source>
        <dbReference type="ARBA" id="ARBA00023098"/>
    </source>
</evidence>
<comment type="caution">
    <text evidence="6">The sequence shown here is derived from an EMBL/GenBank/DDBJ whole genome shotgun (WGS) entry which is preliminary data.</text>
</comment>
<feature type="active site" description="Proton acceptor" evidence="4">
    <location>
        <position position="161"/>
    </location>
</feature>
<dbReference type="InterPro" id="IPR037483">
    <property type="entry name" value="YjjU-like"/>
</dbReference>
<dbReference type="Gene3D" id="3.40.1090.10">
    <property type="entry name" value="Cytosolic phospholipase A2 catalytic domain"/>
    <property type="match status" value="2"/>
</dbReference>
<sequence length="285" mass="31480">MFNERIGLAVQGGGTRGVFAAGVLDVLQEQGISFPAVYGTSAGSLCLANFLSGDLGRSRYIICTLMGDPRFVSVRNRIFRGTVFDFDYLFYEIPKSESPFDFAAFNDNKTRFGIVTTSLEDGGMKVFYKGQTPDPFKALAASSSLPLLSRPVYVEGDPYLDGGPACSVPFAPGFSDGYEKMVVIATRPIGFRKKGIKRLSARLAKSMYKQYPAFIKTYLHSPHIYNESMDELDRLEKEGKVFRLCPETSSKVGVAEKDEKKLEALYAQGREVALKRLADLEGFLS</sequence>
<keyword evidence="1 4" id="KW-0378">Hydrolase</keyword>
<feature type="short sequence motif" description="DGA/G" evidence="4">
    <location>
        <begin position="161"/>
        <end position="163"/>
    </location>
</feature>
<reference evidence="6" key="2">
    <citation type="journal article" date="2021" name="PeerJ">
        <title>Extensive microbial diversity within the chicken gut microbiome revealed by metagenomics and culture.</title>
        <authorList>
            <person name="Gilroy R."/>
            <person name="Ravi A."/>
            <person name="Getino M."/>
            <person name="Pursley I."/>
            <person name="Horton D.L."/>
            <person name="Alikhan N.F."/>
            <person name="Baker D."/>
            <person name="Gharbi K."/>
            <person name="Hall N."/>
            <person name="Watson M."/>
            <person name="Adriaenssens E.M."/>
            <person name="Foster-Nyarko E."/>
            <person name="Jarju S."/>
            <person name="Secka A."/>
            <person name="Antonio M."/>
            <person name="Oren A."/>
            <person name="Chaudhuri R.R."/>
            <person name="La Ragione R."/>
            <person name="Hildebrand F."/>
            <person name="Pallen M.J."/>
        </authorList>
    </citation>
    <scope>NUCLEOTIDE SEQUENCE</scope>
    <source>
        <strain evidence="6">17113</strain>
    </source>
</reference>
<evidence type="ECO:0000259" key="5">
    <source>
        <dbReference type="PROSITE" id="PS51635"/>
    </source>
</evidence>
<protein>
    <submittedName>
        <fullName evidence="6">Patatin family protein</fullName>
    </submittedName>
</protein>
<dbReference type="AlphaFoldDB" id="A0A9D9DGR1"/>
<feature type="domain" description="PNPLA" evidence="5">
    <location>
        <begin position="8"/>
        <end position="174"/>
    </location>
</feature>
<dbReference type="InterPro" id="IPR002641">
    <property type="entry name" value="PNPLA_dom"/>
</dbReference>
<proteinExistence type="predicted"/>
<dbReference type="PANTHER" id="PTHR14226">
    <property type="entry name" value="NEUROPATHY TARGET ESTERASE/SWISS CHEESE D.MELANOGASTER"/>
    <property type="match status" value="1"/>
</dbReference>
<keyword evidence="2 4" id="KW-0442">Lipid degradation</keyword>
<dbReference type="EMBL" id="JADINA010000024">
    <property type="protein sequence ID" value="MBO8426388.1"/>
    <property type="molecule type" value="Genomic_DNA"/>
</dbReference>
<dbReference type="Pfam" id="PF19890">
    <property type="entry name" value="DUF6363"/>
    <property type="match status" value="1"/>
</dbReference>
<evidence type="ECO:0000313" key="6">
    <source>
        <dbReference type="EMBL" id="MBO8426388.1"/>
    </source>
</evidence>
<dbReference type="Pfam" id="PF01734">
    <property type="entry name" value="Patatin"/>
    <property type="match status" value="1"/>
</dbReference>
<evidence type="ECO:0000256" key="1">
    <source>
        <dbReference type="ARBA" id="ARBA00022801"/>
    </source>
</evidence>
<dbReference type="SUPFAM" id="SSF52151">
    <property type="entry name" value="FabD/lysophospholipase-like"/>
    <property type="match status" value="1"/>
</dbReference>
<organism evidence="6 7">
    <name type="scientific">Candidatus Alloenteromonas pullistercoris</name>
    <dbReference type="NCBI Taxonomy" id="2840785"/>
    <lineage>
        <taxon>Bacteria</taxon>
        <taxon>Bacillati</taxon>
        <taxon>Bacillota</taxon>
        <taxon>Bacillota incertae sedis</taxon>
        <taxon>Candidatus Alloenteromonas</taxon>
    </lineage>
</organism>
<dbReference type="InterPro" id="IPR045943">
    <property type="entry name" value="DUF6363"/>
</dbReference>
<feature type="short sequence motif" description="GXGXXG" evidence="4">
    <location>
        <begin position="12"/>
        <end position="17"/>
    </location>
</feature>
<feature type="active site" description="Nucleophile" evidence="4">
    <location>
        <position position="41"/>
    </location>
</feature>
<accession>A0A9D9DGR1</accession>
<dbReference type="Proteomes" id="UP000823634">
    <property type="component" value="Unassembled WGS sequence"/>
</dbReference>
<dbReference type="InterPro" id="IPR016035">
    <property type="entry name" value="Acyl_Trfase/lysoPLipase"/>
</dbReference>
<dbReference type="InterPro" id="IPR050301">
    <property type="entry name" value="NTE"/>
</dbReference>
<dbReference type="PANTHER" id="PTHR14226:SF25">
    <property type="entry name" value="PHOSPHOESTERASE"/>
    <property type="match status" value="1"/>
</dbReference>
<keyword evidence="3 4" id="KW-0443">Lipid metabolism</keyword>
<gene>
    <name evidence="6" type="ORF">IAC61_03600</name>
</gene>
<dbReference type="CDD" id="cd07208">
    <property type="entry name" value="Pat_hypo_Ecoli_yjju_like"/>
    <property type="match status" value="1"/>
</dbReference>